<accession>A0A379ZKX5</accession>
<reference evidence="3 4" key="1">
    <citation type="submission" date="2018-06" db="EMBL/GenBank/DDBJ databases">
        <authorList>
            <consortium name="Pathogen Informatics"/>
            <person name="Doyle S."/>
        </authorList>
    </citation>
    <scope>NUCLEOTIDE SEQUENCE [LARGE SCALE GENOMIC DNA]</scope>
    <source>
        <strain evidence="3 4">NCTC10736</strain>
    </source>
</reference>
<sequence>MNINGINSTTTGSAFTPVSNAYIAATPTTKVANTEPTTDSPDAQDTVSISNAGRVALSIDVGSTLRDKASAQKEQLDTATSEEPKSIIDAQVQKIKEQIKALQEMLAKLKGDDSDAADQQRKLIQEQIMQLSGQIATLMDQKIRDAKESA</sequence>
<gene>
    <name evidence="3" type="ORF">NCTC10736_00705</name>
</gene>
<dbReference type="AlphaFoldDB" id="A0A379ZKX5"/>
<dbReference type="Proteomes" id="UP000255061">
    <property type="component" value="Unassembled WGS sequence"/>
</dbReference>
<dbReference type="EMBL" id="UGYV01000001">
    <property type="protein sequence ID" value="SUI64015.1"/>
    <property type="molecule type" value="Genomic_DNA"/>
</dbReference>
<evidence type="ECO:0000313" key="4">
    <source>
        <dbReference type="Proteomes" id="UP000255061"/>
    </source>
</evidence>
<evidence type="ECO:0000313" key="3">
    <source>
        <dbReference type="EMBL" id="SUI64015.1"/>
    </source>
</evidence>
<evidence type="ECO:0000256" key="2">
    <source>
        <dbReference type="SAM" id="MobiDB-lite"/>
    </source>
</evidence>
<dbReference type="RefSeq" id="WP_115405463.1">
    <property type="nucleotide sequence ID" value="NZ_UGYV01000001.1"/>
</dbReference>
<evidence type="ECO:0000256" key="1">
    <source>
        <dbReference type="SAM" id="Coils"/>
    </source>
</evidence>
<feature type="coiled-coil region" evidence="1">
    <location>
        <begin position="85"/>
        <end position="112"/>
    </location>
</feature>
<dbReference type="Pfam" id="PF14282">
    <property type="entry name" value="FlxA"/>
    <property type="match status" value="1"/>
</dbReference>
<protein>
    <recommendedName>
        <fullName evidence="5">FlxA-like protein</fullName>
    </recommendedName>
</protein>
<feature type="region of interest" description="Disordered" evidence="2">
    <location>
        <begin position="30"/>
        <end position="49"/>
    </location>
</feature>
<evidence type="ECO:0008006" key="5">
    <source>
        <dbReference type="Google" id="ProtNLM"/>
    </source>
</evidence>
<keyword evidence="1" id="KW-0175">Coiled coil</keyword>
<organism evidence="3 4">
    <name type="scientific">Shewanella morhuae</name>
    <dbReference type="NCBI Taxonomy" id="365591"/>
    <lineage>
        <taxon>Bacteria</taxon>
        <taxon>Pseudomonadati</taxon>
        <taxon>Pseudomonadota</taxon>
        <taxon>Gammaproteobacteria</taxon>
        <taxon>Alteromonadales</taxon>
        <taxon>Shewanellaceae</taxon>
        <taxon>Shewanella</taxon>
    </lineage>
</organism>
<name>A0A379ZKX5_9GAMM</name>
<proteinExistence type="predicted"/>
<dbReference type="InterPro" id="IPR025577">
    <property type="entry name" value="FlxA"/>
</dbReference>